<reference evidence="11 12" key="1">
    <citation type="journal article" date="2013" name="Genome Announc.">
        <title>Draft Genome Sequence of Psychrobacter aquaticus Strain CMS 56T, Isolated from a Cyanobacterial Mat Sample Collected from Water Bodies in the McMurdo Dry Valley Region of Antarctica.</title>
        <authorList>
            <person name="Reddy G.S."/>
            <person name="Ara S."/>
            <person name="Singh A."/>
            <person name="Kumar Pinnaka A."/>
            <person name="Shivaji S."/>
        </authorList>
    </citation>
    <scope>NUCLEOTIDE SEQUENCE [LARGE SCALE GENOMIC DNA]</scope>
    <source>
        <strain evidence="11 12">CMS 56</strain>
    </source>
</reference>
<dbReference type="HAMAP" id="MF_01897">
    <property type="entry name" value="GyrA"/>
    <property type="match status" value="1"/>
</dbReference>
<evidence type="ECO:0000256" key="1">
    <source>
        <dbReference type="ARBA" id="ARBA00000185"/>
    </source>
</evidence>
<keyword evidence="6 8" id="KW-0238">DNA-binding</keyword>
<dbReference type="GO" id="GO:0005737">
    <property type="term" value="C:cytoplasm"/>
    <property type="evidence" value="ECO:0007669"/>
    <property type="project" value="UniProtKB-SubCell"/>
</dbReference>
<comment type="catalytic activity">
    <reaction evidence="1 8 9">
        <text>ATP-dependent breakage, passage and rejoining of double-stranded DNA.</text>
        <dbReference type="EC" id="5.6.2.2"/>
    </reaction>
</comment>
<evidence type="ECO:0000313" key="11">
    <source>
        <dbReference type="EMBL" id="ERL55091.1"/>
    </source>
</evidence>
<dbReference type="NCBIfam" id="NF004043">
    <property type="entry name" value="PRK05560.1"/>
    <property type="match status" value="1"/>
</dbReference>
<dbReference type="EC" id="5.6.2.2" evidence="8"/>
<dbReference type="PANTHER" id="PTHR43493">
    <property type="entry name" value="DNA GYRASE/TOPOISOMERASE SUBUNIT A"/>
    <property type="match status" value="1"/>
</dbReference>
<comment type="function">
    <text evidence="8">A type II topoisomerase that negatively supercoils closed circular double-stranded (ds) DNA in an ATP-dependent manner to modulate DNA topology and maintain chromosomes in an underwound state. Negative supercoiling favors strand separation, and DNA replication, transcription, recombination and repair, all of which involve strand separation. Also able to catalyze the interconversion of other topological isomers of dsDNA rings, including catenanes and knotted rings. Type II topoisomerases break and join 2 DNA strands simultaneously in an ATP-dependent manner.</text>
</comment>
<dbReference type="OrthoDB" id="9806486at2"/>
<evidence type="ECO:0000256" key="2">
    <source>
        <dbReference type="ARBA" id="ARBA00008263"/>
    </source>
</evidence>
<dbReference type="Gene3D" id="3.90.199.10">
    <property type="entry name" value="Topoisomerase II, domain 5"/>
    <property type="match status" value="1"/>
</dbReference>
<dbReference type="EMBL" id="AUSW01000034">
    <property type="protein sequence ID" value="ERL55091.1"/>
    <property type="molecule type" value="Genomic_DNA"/>
</dbReference>
<dbReference type="Gene3D" id="1.10.268.10">
    <property type="entry name" value="Topoisomerase, domain 3"/>
    <property type="match status" value="1"/>
</dbReference>
<evidence type="ECO:0000256" key="7">
    <source>
        <dbReference type="ARBA" id="ARBA00023235"/>
    </source>
</evidence>
<evidence type="ECO:0000256" key="3">
    <source>
        <dbReference type="ARBA" id="ARBA00022741"/>
    </source>
</evidence>
<dbReference type="InterPro" id="IPR002205">
    <property type="entry name" value="Topo_IIA_dom_A"/>
</dbReference>
<dbReference type="SMART" id="SM00434">
    <property type="entry name" value="TOP4c"/>
    <property type="match status" value="1"/>
</dbReference>
<keyword evidence="5 8" id="KW-0799">Topoisomerase</keyword>
<dbReference type="RefSeq" id="WP_021815055.1">
    <property type="nucleotide sequence ID" value="NZ_AUSW01000034.1"/>
</dbReference>
<dbReference type="GO" id="GO:0003677">
    <property type="term" value="F:DNA binding"/>
    <property type="evidence" value="ECO:0007669"/>
    <property type="project" value="UniProtKB-UniRule"/>
</dbReference>
<dbReference type="GO" id="GO:0005524">
    <property type="term" value="F:ATP binding"/>
    <property type="evidence" value="ECO:0007669"/>
    <property type="project" value="UniProtKB-UniRule"/>
</dbReference>
<evidence type="ECO:0000256" key="6">
    <source>
        <dbReference type="ARBA" id="ARBA00023125"/>
    </source>
</evidence>
<keyword evidence="8" id="KW-0963">Cytoplasm</keyword>
<dbReference type="InterPro" id="IPR035516">
    <property type="entry name" value="Gyrase/topoIV_suA_C"/>
</dbReference>
<dbReference type="InterPro" id="IPR013760">
    <property type="entry name" value="Topo_IIA-like_dom_sf"/>
</dbReference>
<dbReference type="PANTHER" id="PTHR43493:SF5">
    <property type="entry name" value="DNA GYRASE SUBUNIT A, CHLOROPLASTIC_MITOCHONDRIAL"/>
    <property type="match status" value="1"/>
</dbReference>
<dbReference type="InterPro" id="IPR013757">
    <property type="entry name" value="Topo_IIA_A_a_sf"/>
</dbReference>
<dbReference type="GO" id="GO:0006261">
    <property type="term" value="P:DNA-templated DNA replication"/>
    <property type="evidence" value="ECO:0007669"/>
    <property type="project" value="UniProtKB-UniRule"/>
</dbReference>
<dbReference type="InterPro" id="IPR006691">
    <property type="entry name" value="GyrA/parC_rep"/>
</dbReference>
<dbReference type="PROSITE" id="PS52040">
    <property type="entry name" value="TOPO_IIA"/>
    <property type="match status" value="1"/>
</dbReference>
<dbReference type="GO" id="GO:0005694">
    <property type="term" value="C:chromosome"/>
    <property type="evidence" value="ECO:0007669"/>
    <property type="project" value="InterPro"/>
</dbReference>
<evidence type="ECO:0000256" key="5">
    <source>
        <dbReference type="ARBA" id="ARBA00023029"/>
    </source>
</evidence>
<dbReference type="Pfam" id="PF03989">
    <property type="entry name" value="DNA_gyraseA_C"/>
    <property type="match status" value="6"/>
</dbReference>
<dbReference type="FunFam" id="3.90.199.10:FF:000001">
    <property type="entry name" value="DNA gyrase subunit A"/>
    <property type="match status" value="1"/>
</dbReference>
<gene>
    <name evidence="8" type="primary">gyrA</name>
    <name evidence="11" type="ORF">M917_2437</name>
</gene>
<evidence type="ECO:0000256" key="9">
    <source>
        <dbReference type="PROSITE-ProRule" id="PRU01384"/>
    </source>
</evidence>
<name>U4T4M1_9GAMM</name>
<keyword evidence="3 8" id="KW-0547">Nucleotide-binding</keyword>
<feature type="active site" description="O-(5'-phospho-DNA)-tyrosine intermediate" evidence="8 9">
    <location>
        <position position="119"/>
    </location>
</feature>
<dbReference type="Pfam" id="PF00521">
    <property type="entry name" value="DNA_topoisoIV"/>
    <property type="match status" value="1"/>
</dbReference>
<keyword evidence="12" id="KW-1185">Reference proteome</keyword>
<evidence type="ECO:0000313" key="12">
    <source>
        <dbReference type="Proteomes" id="UP000016761"/>
    </source>
</evidence>
<dbReference type="Gene3D" id="2.120.10.90">
    <property type="entry name" value="DNA gyrase/topoisomerase IV, subunit A, C-terminal"/>
    <property type="match status" value="1"/>
</dbReference>
<comment type="caution">
    <text evidence="11">The sequence shown here is derived from an EMBL/GenBank/DDBJ whole genome shotgun (WGS) entry which is preliminary data.</text>
</comment>
<comment type="miscellaneous">
    <text evidence="8">Few gyrases are as efficient as E.coli at forming negative supercoils. Not all organisms have 2 type II topoisomerases; in organisms with a single type II topoisomerase this enzyme also has to decatenate newly replicated chromosomes.</text>
</comment>
<dbReference type="GO" id="GO:0006265">
    <property type="term" value="P:DNA topological change"/>
    <property type="evidence" value="ECO:0007669"/>
    <property type="project" value="UniProtKB-UniRule"/>
</dbReference>
<comment type="similarity">
    <text evidence="2 8">Belongs to the type II topoisomerase GyrA/ParC subunit family.</text>
</comment>
<dbReference type="STRING" id="1354303.M917_2437"/>
<dbReference type="SUPFAM" id="SSF101904">
    <property type="entry name" value="GyrA/ParC C-terminal domain-like"/>
    <property type="match status" value="1"/>
</dbReference>
<feature type="short sequence motif" description="GyrA-box" evidence="8">
    <location>
        <begin position="572"/>
        <end position="578"/>
    </location>
</feature>
<dbReference type="PATRIC" id="fig|1354303.4.peg.2401"/>
<proteinExistence type="inferred from homology"/>
<dbReference type="Gene3D" id="3.30.1360.40">
    <property type="match status" value="1"/>
</dbReference>
<dbReference type="NCBIfam" id="TIGR01063">
    <property type="entry name" value="gyrA"/>
    <property type="match status" value="1"/>
</dbReference>
<sequence>MSESVSPIGIVDELKQSYLDYAMSVIVSRALPDVRDGFKPVHRRVMYAMHVLSNDYNKPYKKSARVVGDVIGKYHPHGDSAVYDAIVRMAQDFSLRYPMVDGQGNFGSIDDDPPAAMRYTEVRMTKLTHQMLADLDKDTVDWEDNYDGSERMPSVMPARIPNLLINGGTGIAVGMATNMAPHNLTEVINACLAYAENPQVSAEELMSHISGPDFPTGGIIYGRAGILDAYRTGKGRLHIRGRYHIEAMTDTGVNRDRERIVFTEVPYQTNKAKLIERIAELVRDKKIEGISEIRDESDKDGMRIAIDLRRGETAEVIVNNLFLQTPLESSFSINMVALDNGQPKLLTLRQLIAAFVRHRQEVVTRRTIYELNKARVRGHLLEGLTVALANIDEIIATIKASANRGLARESLLNNTWGSGSVVAMLAAAGSQSVRPDFIEGEDPKAPFGLIEGQTKGEQRYRLSLEQVNAILDMQLHRLTGLEQDKLTEEYQDLLREIAHLESILGDFDKLMTIISNEMIEIRDNFGDERRTDIIDSRTDFNREDLIPEQTVVMTVSRTGYAKTQPIDDYVAQKRGGKGKSATAMKEDDVIDHLVVTSTHATVLCFTDSGRVFSLRGFEVPIASRGARGRPLVNLIGLNGDETVTTILPIPKIVEDLSAKADLPLVDNDDDSLADSNEAEPPFVFFATANGTVKRVELKQFANIRSNGLIAVGLEEGDKLVSARITNGSQEVMLFASSGKAIRFDENDARAMGRTAKGVRGMRLAADEFIKSLVVIEEDVREILIACENGFGKRTSIDEFNTQNRGGGGVIAIKTSARNGALVRATKVESTDDIILISDKGTLVRTPVEHVASSGRNTQGVTLIRLSKDEKLVAMARVEHEENDDELIDAMREDGTFDVEGQEQIDIDAATGNTATTDVNDAIDIANDYNLDEPVDDDE</sequence>
<evidence type="ECO:0000256" key="8">
    <source>
        <dbReference type="HAMAP-Rule" id="MF_01897"/>
    </source>
</evidence>
<evidence type="ECO:0000256" key="4">
    <source>
        <dbReference type="ARBA" id="ARBA00022840"/>
    </source>
</evidence>
<accession>U4T4M1</accession>
<dbReference type="InterPro" id="IPR013758">
    <property type="entry name" value="Topo_IIA_A/C_ab"/>
</dbReference>
<dbReference type="GO" id="GO:0034335">
    <property type="term" value="F:DNA negative supercoiling activity"/>
    <property type="evidence" value="ECO:0007669"/>
    <property type="project" value="UniProtKB-ARBA"/>
</dbReference>
<evidence type="ECO:0000259" key="10">
    <source>
        <dbReference type="PROSITE" id="PS52040"/>
    </source>
</evidence>
<feature type="domain" description="Topo IIA-type catalytic" evidence="10">
    <location>
        <begin position="31"/>
        <end position="545"/>
    </location>
</feature>
<comment type="subunit">
    <text evidence="8">Heterotetramer, composed of two GyrA and two GyrB chains. In the heterotetramer, GyrA contains the active site tyrosine that forms a transient covalent intermediate with DNA, while GyrB binds cofactors and catalyzes ATP hydrolysis.</text>
</comment>
<protein>
    <recommendedName>
        <fullName evidence="8">DNA gyrase subunit A</fullName>
        <ecNumber evidence="8">5.6.2.2</ecNumber>
    </recommendedName>
</protein>
<dbReference type="NCBIfam" id="NF004044">
    <property type="entry name" value="PRK05561.1"/>
    <property type="match status" value="1"/>
</dbReference>
<dbReference type="InterPro" id="IPR050220">
    <property type="entry name" value="Type_II_DNA_Topoisomerases"/>
</dbReference>
<comment type="subcellular location">
    <subcellularLocation>
        <location evidence="8">Cytoplasm</location>
    </subcellularLocation>
</comment>
<keyword evidence="7 8" id="KW-0413">Isomerase</keyword>
<dbReference type="eggNOG" id="COG0188">
    <property type="taxonomic scope" value="Bacteria"/>
</dbReference>
<organism evidence="11 12">
    <name type="scientific">Psychrobacter aquaticus CMS 56</name>
    <dbReference type="NCBI Taxonomy" id="1354303"/>
    <lineage>
        <taxon>Bacteria</taxon>
        <taxon>Pseudomonadati</taxon>
        <taxon>Pseudomonadota</taxon>
        <taxon>Gammaproteobacteria</taxon>
        <taxon>Moraxellales</taxon>
        <taxon>Moraxellaceae</taxon>
        <taxon>Psychrobacter</taxon>
    </lineage>
</organism>
<dbReference type="SUPFAM" id="SSF56719">
    <property type="entry name" value="Type II DNA topoisomerase"/>
    <property type="match status" value="1"/>
</dbReference>
<dbReference type="Proteomes" id="UP000016761">
    <property type="component" value="Unassembled WGS sequence"/>
</dbReference>
<keyword evidence="4 8" id="KW-0067">ATP-binding</keyword>
<dbReference type="InterPro" id="IPR005743">
    <property type="entry name" value="GyrA"/>
</dbReference>
<dbReference type="FunFam" id="3.30.1360.40:FF:000002">
    <property type="entry name" value="DNA gyrase subunit A"/>
    <property type="match status" value="1"/>
</dbReference>
<dbReference type="AlphaFoldDB" id="U4T4M1"/>
<dbReference type="CDD" id="cd00187">
    <property type="entry name" value="TOP4c"/>
    <property type="match status" value="1"/>
</dbReference>
<dbReference type="GO" id="GO:0009330">
    <property type="term" value="C:DNA topoisomerase type II (double strand cut, ATP-hydrolyzing) complex"/>
    <property type="evidence" value="ECO:0007669"/>
    <property type="project" value="TreeGrafter"/>
</dbReference>